<feature type="transmembrane region" description="Helical" evidence="1">
    <location>
        <begin position="76"/>
        <end position="94"/>
    </location>
</feature>
<proteinExistence type="predicted"/>
<dbReference type="RefSeq" id="WP_208503900.1">
    <property type="nucleotide sequence ID" value="NZ_JAGFOA010000004.1"/>
</dbReference>
<organism evidence="2 3">
    <name type="scientific">Microbacterium stercoris</name>
    <dbReference type="NCBI Taxonomy" id="2820289"/>
    <lineage>
        <taxon>Bacteria</taxon>
        <taxon>Bacillati</taxon>
        <taxon>Actinomycetota</taxon>
        <taxon>Actinomycetes</taxon>
        <taxon>Micrococcales</taxon>
        <taxon>Microbacteriaceae</taxon>
        <taxon>Microbacterium</taxon>
    </lineage>
</organism>
<comment type="caution">
    <text evidence="2">The sequence shown here is derived from an EMBL/GenBank/DDBJ whole genome shotgun (WGS) entry which is preliminary data.</text>
</comment>
<keyword evidence="3" id="KW-1185">Reference proteome</keyword>
<feature type="transmembrane region" description="Helical" evidence="1">
    <location>
        <begin position="100"/>
        <end position="122"/>
    </location>
</feature>
<gene>
    <name evidence="2" type="ORF">J5V96_11520</name>
</gene>
<feature type="transmembrane region" description="Helical" evidence="1">
    <location>
        <begin position="163"/>
        <end position="182"/>
    </location>
</feature>
<protein>
    <submittedName>
        <fullName evidence="2">DUF308 domain-containing protein</fullName>
    </submittedName>
</protein>
<dbReference type="PANTHER" id="PTHR34989:SF1">
    <property type="entry name" value="PROTEIN HDED"/>
    <property type="match status" value="1"/>
</dbReference>
<evidence type="ECO:0000313" key="2">
    <source>
        <dbReference type="EMBL" id="MBO3664137.1"/>
    </source>
</evidence>
<dbReference type="EMBL" id="JAGFOA010000004">
    <property type="protein sequence ID" value="MBO3664137.1"/>
    <property type="molecule type" value="Genomic_DNA"/>
</dbReference>
<sequence length="189" mass="19707">MTQISPPVDIARSLRILTIVTGAIAVVMGAAILTWPLKTAATITIFIAIYTLIAGAVDIALAIFSRGLGVWMRIGTAVLGLLFIAASIVAFANLESTTVLLAFFVAIMLGVSWIFDGVLTLFSTRGQGGAGPVAASRGWTIAYAILSILAGIAVLFAPLLAAVWVWLLIGISLVVFGIVQIVRGVKLGR</sequence>
<reference evidence="2" key="1">
    <citation type="submission" date="2021-03" db="EMBL/GenBank/DDBJ databases">
        <title>Microbacterium sp. nov., a novel actinobacterium isolated from cow dung.</title>
        <authorList>
            <person name="Zhang L."/>
        </authorList>
    </citation>
    <scope>NUCLEOTIDE SEQUENCE</scope>
    <source>
        <strain evidence="2">NEAU-LLB</strain>
    </source>
</reference>
<keyword evidence="1" id="KW-0812">Transmembrane</keyword>
<dbReference type="AlphaFoldDB" id="A0A939QLY2"/>
<evidence type="ECO:0000256" key="1">
    <source>
        <dbReference type="SAM" id="Phobius"/>
    </source>
</evidence>
<keyword evidence="1" id="KW-0472">Membrane</keyword>
<dbReference type="GO" id="GO:0005886">
    <property type="term" value="C:plasma membrane"/>
    <property type="evidence" value="ECO:0007669"/>
    <property type="project" value="TreeGrafter"/>
</dbReference>
<dbReference type="Pfam" id="PF03729">
    <property type="entry name" value="DUF308"/>
    <property type="match status" value="2"/>
</dbReference>
<dbReference type="PANTHER" id="PTHR34989">
    <property type="entry name" value="PROTEIN HDED"/>
    <property type="match status" value="1"/>
</dbReference>
<dbReference type="InterPro" id="IPR052712">
    <property type="entry name" value="Acid_resist_chaperone_HdeD"/>
</dbReference>
<keyword evidence="1" id="KW-1133">Transmembrane helix</keyword>
<dbReference type="Proteomes" id="UP000680132">
    <property type="component" value="Unassembled WGS sequence"/>
</dbReference>
<accession>A0A939QLY2</accession>
<evidence type="ECO:0000313" key="3">
    <source>
        <dbReference type="Proteomes" id="UP000680132"/>
    </source>
</evidence>
<feature type="transmembrane region" description="Helical" evidence="1">
    <location>
        <begin position="43"/>
        <end position="64"/>
    </location>
</feature>
<name>A0A939QLY2_9MICO</name>
<feature type="transmembrane region" description="Helical" evidence="1">
    <location>
        <begin position="134"/>
        <end position="157"/>
    </location>
</feature>
<dbReference type="InterPro" id="IPR005325">
    <property type="entry name" value="DUF308_memb"/>
</dbReference>
<feature type="transmembrane region" description="Helical" evidence="1">
    <location>
        <begin position="16"/>
        <end position="37"/>
    </location>
</feature>